<feature type="transmembrane region" description="Helical" evidence="8">
    <location>
        <begin position="56"/>
        <end position="74"/>
    </location>
</feature>
<comment type="caution">
    <text evidence="10">The sequence shown here is derived from an EMBL/GenBank/DDBJ whole genome shotgun (WGS) entry which is preliminary data.</text>
</comment>
<keyword evidence="11" id="KW-1185">Reference proteome</keyword>
<feature type="transmembrane region" description="Helical" evidence="8">
    <location>
        <begin position="135"/>
        <end position="156"/>
    </location>
</feature>
<feature type="transmembrane region" description="Helical" evidence="8">
    <location>
        <begin position="376"/>
        <end position="394"/>
    </location>
</feature>
<dbReference type="PANTHER" id="PTHR30509">
    <property type="entry name" value="P-HYDROXYBENZOIC ACID EFFLUX PUMP SUBUNIT-RELATED"/>
    <property type="match status" value="1"/>
</dbReference>
<dbReference type="PANTHER" id="PTHR30509:SF9">
    <property type="entry name" value="MULTIDRUG RESISTANCE PROTEIN MDTO"/>
    <property type="match status" value="1"/>
</dbReference>
<feature type="transmembrane region" description="Helical" evidence="8">
    <location>
        <begin position="467"/>
        <end position="484"/>
    </location>
</feature>
<keyword evidence="5 8" id="KW-0472">Membrane</keyword>
<dbReference type="InterPro" id="IPR049453">
    <property type="entry name" value="Memb_transporter_dom"/>
</dbReference>
<evidence type="ECO:0000313" key="10">
    <source>
        <dbReference type="EMBL" id="GAA3027588.1"/>
    </source>
</evidence>
<comment type="similarity">
    <text evidence="6">Belongs to the YccS/YhfK family.</text>
</comment>
<keyword evidence="4 8" id="KW-1133">Transmembrane helix</keyword>
<gene>
    <name evidence="10" type="ORF">GCM10010448_07060</name>
</gene>
<organism evidence="10 11">
    <name type="scientific">Streptomyces glomeratus</name>
    <dbReference type="NCBI Taxonomy" id="284452"/>
    <lineage>
        <taxon>Bacteria</taxon>
        <taxon>Bacillati</taxon>
        <taxon>Actinomycetota</taxon>
        <taxon>Actinomycetes</taxon>
        <taxon>Kitasatosporales</taxon>
        <taxon>Streptomycetaceae</taxon>
        <taxon>Streptomyces</taxon>
    </lineage>
</organism>
<evidence type="ECO:0000256" key="1">
    <source>
        <dbReference type="ARBA" id="ARBA00004651"/>
    </source>
</evidence>
<evidence type="ECO:0000256" key="2">
    <source>
        <dbReference type="ARBA" id="ARBA00022475"/>
    </source>
</evidence>
<name>A0ABP6L3L7_9ACTN</name>
<feature type="transmembrane region" description="Helical" evidence="8">
    <location>
        <begin position="430"/>
        <end position="461"/>
    </location>
</feature>
<feature type="region of interest" description="Disordered" evidence="7">
    <location>
        <begin position="1"/>
        <end position="24"/>
    </location>
</feature>
<dbReference type="EMBL" id="BAAAUF010000004">
    <property type="protein sequence ID" value="GAA3027588.1"/>
    <property type="molecule type" value="Genomic_DNA"/>
</dbReference>
<evidence type="ECO:0000256" key="7">
    <source>
        <dbReference type="SAM" id="MobiDB-lite"/>
    </source>
</evidence>
<sequence length="625" mass="64992">MASAAHAPQGRAPHTPPASRPRRPLVDTLGGFPVAAALRGAVALALPLLAGMWTGHMTPAVIAAIGALWGVSQDGSDPYRTRARRLCWMGPASALGLLAGELALRTGQTAAVTVCLVVCALVGGAISLRERTASVAGMHLLLGATVGGGIPVPGPWWQAPSALLTGVGLVLVLSATPWLWRRHHVERAAVRAVYRAASEALAAAGTATAEDARRRLTDALDAAHHMLGRYLTSGHARRRDAEADRLLGAFHVAARLGEAVTTLLWEGRPLPATVVKIPLLIARGLLPDGGEPAVASAPDGEQAAAPSPPDGEHAAVGSLPDGRPAAAAVLPVVEPGSPGLRALNELRAAADAEGMDDAALSLPECPRQSRSARLRYAVLLAACVLAAQSCALLLNAPRGYWLPMTVAFVYQPDLGPVFRRALHRCIGTVVGVAAIGTVSLLTESTCAFIGLVAVFGALMAVGVRHHYAVATTGLTAIVFVLVDLLGDHRALYGPRILDTALASALVLAAHFALWPRSTAGRADALTEAALAAARRYQDLAPSAAPAQRQALRRAAYHQLAEARRAAANARREPVRPGHRLPDWERTVTEAEQLCDAVTARSLSLRSAPGTMHTGPEHAVIDTAGE</sequence>
<keyword evidence="3 8" id="KW-0812">Transmembrane</keyword>
<evidence type="ECO:0000313" key="11">
    <source>
        <dbReference type="Proteomes" id="UP001501532"/>
    </source>
</evidence>
<feature type="transmembrane region" description="Helical" evidence="8">
    <location>
        <begin position="86"/>
        <end position="104"/>
    </location>
</feature>
<evidence type="ECO:0000256" key="3">
    <source>
        <dbReference type="ARBA" id="ARBA00022692"/>
    </source>
</evidence>
<evidence type="ECO:0000256" key="5">
    <source>
        <dbReference type="ARBA" id="ARBA00023136"/>
    </source>
</evidence>
<feature type="transmembrane region" description="Helical" evidence="8">
    <location>
        <begin position="110"/>
        <end position="128"/>
    </location>
</feature>
<dbReference type="Proteomes" id="UP001501532">
    <property type="component" value="Unassembled WGS sequence"/>
</dbReference>
<evidence type="ECO:0000256" key="4">
    <source>
        <dbReference type="ARBA" id="ARBA00022989"/>
    </source>
</evidence>
<feature type="domain" description="Integral membrane bound transporter" evidence="9">
    <location>
        <begin position="390"/>
        <end position="508"/>
    </location>
</feature>
<feature type="region of interest" description="Disordered" evidence="7">
    <location>
        <begin position="291"/>
        <end position="318"/>
    </location>
</feature>
<evidence type="ECO:0000259" key="9">
    <source>
        <dbReference type="Pfam" id="PF13515"/>
    </source>
</evidence>
<keyword evidence="2" id="KW-1003">Cell membrane</keyword>
<feature type="transmembrane region" description="Helical" evidence="8">
    <location>
        <begin position="496"/>
        <end position="514"/>
    </location>
</feature>
<protein>
    <submittedName>
        <fullName evidence="10">FUSC family protein</fullName>
    </submittedName>
</protein>
<evidence type="ECO:0000256" key="6">
    <source>
        <dbReference type="ARBA" id="ARBA00043993"/>
    </source>
</evidence>
<evidence type="ECO:0000256" key="8">
    <source>
        <dbReference type="SAM" id="Phobius"/>
    </source>
</evidence>
<comment type="subcellular location">
    <subcellularLocation>
        <location evidence="1">Cell membrane</location>
        <topology evidence="1">Multi-pass membrane protein</topology>
    </subcellularLocation>
</comment>
<feature type="region of interest" description="Disordered" evidence="7">
    <location>
        <begin position="606"/>
        <end position="625"/>
    </location>
</feature>
<accession>A0ABP6L3L7</accession>
<dbReference type="Pfam" id="PF13515">
    <property type="entry name" value="FUSC_2"/>
    <property type="match status" value="1"/>
</dbReference>
<feature type="transmembrane region" description="Helical" evidence="8">
    <location>
        <begin position="162"/>
        <end position="180"/>
    </location>
</feature>
<reference evidence="11" key="1">
    <citation type="journal article" date="2019" name="Int. J. Syst. Evol. Microbiol.">
        <title>The Global Catalogue of Microorganisms (GCM) 10K type strain sequencing project: providing services to taxonomists for standard genome sequencing and annotation.</title>
        <authorList>
            <consortium name="The Broad Institute Genomics Platform"/>
            <consortium name="The Broad Institute Genome Sequencing Center for Infectious Disease"/>
            <person name="Wu L."/>
            <person name="Ma J."/>
        </authorList>
    </citation>
    <scope>NUCLEOTIDE SEQUENCE [LARGE SCALE GENOMIC DNA]</scope>
    <source>
        <strain evidence="11">JCM 9091</strain>
    </source>
</reference>
<proteinExistence type="inferred from homology"/>
<dbReference type="RefSeq" id="WP_234519322.1">
    <property type="nucleotide sequence ID" value="NZ_BAAAUF010000004.1"/>
</dbReference>